<keyword evidence="13" id="KW-0443">Lipid metabolism</keyword>
<gene>
    <name evidence="16" type="primary">accC</name>
    <name evidence="16" type="ORF">COV74_01500</name>
</gene>
<evidence type="ECO:0000256" key="3">
    <source>
        <dbReference type="ARBA" id="ARBA00011750"/>
    </source>
</evidence>
<evidence type="ECO:0000256" key="13">
    <source>
        <dbReference type="RuleBase" id="RU365063"/>
    </source>
</evidence>
<dbReference type="SUPFAM" id="SSF51246">
    <property type="entry name" value="Rudiment single hybrid motif"/>
    <property type="match status" value="1"/>
</dbReference>
<dbReference type="EMBL" id="PCVY01000016">
    <property type="protein sequence ID" value="PIQ87224.1"/>
    <property type="molecule type" value="Genomic_DNA"/>
</dbReference>
<keyword evidence="10 13" id="KW-0092">Biotin</keyword>
<dbReference type="NCBIfam" id="TIGR00514">
    <property type="entry name" value="accC"/>
    <property type="match status" value="1"/>
</dbReference>
<keyword evidence="6" id="KW-0479">Metal-binding</keyword>
<dbReference type="SUPFAM" id="SSF56059">
    <property type="entry name" value="Glutathione synthetase ATP-binding domain-like"/>
    <property type="match status" value="1"/>
</dbReference>
<evidence type="ECO:0000256" key="4">
    <source>
        <dbReference type="ARBA" id="ARBA00013263"/>
    </source>
</evidence>
<comment type="subunit">
    <text evidence="3 13">Acetyl-CoA carboxylase is a heterohexamer of biotin carboxyl carrier protein, biotin carboxylase and the two subunits of carboxyl transferase in a 2:2 complex.</text>
</comment>
<comment type="catalytic activity">
    <reaction evidence="11 13">
        <text>N(6)-biotinyl-L-lysyl-[protein] + hydrogencarbonate + ATP = N(6)-carboxybiotinyl-L-lysyl-[protein] + ADP + phosphate + H(+)</text>
        <dbReference type="Rhea" id="RHEA:13501"/>
        <dbReference type="Rhea" id="RHEA-COMP:10505"/>
        <dbReference type="Rhea" id="RHEA-COMP:10506"/>
        <dbReference type="ChEBI" id="CHEBI:15378"/>
        <dbReference type="ChEBI" id="CHEBI:17544"/>
        <dbReference type="ChEBI" id="CHEBI:30616"/>
        <dbReference type="ChEBI" id="CHEBI:43474"/>
        <dbReference type="ChEBI" id="CHEBI:83144"/>
        <dbReference type="ChEBI" id="CHEBI:83145"/>
        <dbReference type="ChEBI" id="CHEBI:456216"/>
        <dbReference type="EC" id="6.3.4.14"/>
    </reaction>
</comment>
<dbReference type="PANTHER" id="PTHR48095">
    <property type="entry name" value="PYRUVATE CARBOXYLASE SUBUNIT A"/>
    <property type="match status" value="1"/>
</dbReference>
<dbReference type="Proteomes" id="UP000230859">
    <property type="component" value="Unassembled WGS sequence"/>
</dbReference>
<keyword evidence="13" id="KW-0275">Fatty acid biosynthesis</keyword>
<dbReference type="Gene3D" id="3.30.470.20">
    <property type="entry name" value="ATP-grasp fold, B domain"/>
    <property type="match status" value="1"/>
</dbReference>
<dbReference type="Pfam" id="PF00289">
    <property type="entry name" value="Biotin_carb_N"/>
    <property type="match status" value="1"/>
</dbReference>
<evidence type="ECO:0000259" key="15">
    <source>
        <dbReference type="PROSITE" id="PS50979"/>
    </source>
</evidence>
<comment type="function">
    <text evidence="1 13">This protein is a component of the acetyl coenzyme A carboxylase complex; first, biotin carboxylase catalyzes the carboxylation of the carrier protein and then the transcarboxylase transfers the carboxyl group to form malonyl-CoA.</text>
</comment>
<keyword evidence="7 12" id="KW-0547">Nucleotide-binding</keyword>
<dbReference type="InterPro" id="IPR005481">
    <property type="entry name" value="BC-like_N"/>
</dbReference>
<comment type="pathway">
    <text evidence="2 13">Lipid metabolism; malonyl-CoA biosynthesis; malonyl-CoA from acetyl-CoA: step 1/1.</text>
</comment>
<keyword evidence="13" id="KW-0276">Fatty acid metabolism</keyword>
<dbReference type="SMART" id="SM00878">
    <property type="entry name" value="Biotin_carb_C"/>
    <property type="match status" value="1"/>
</dbReference>
<dbReference type="EC" id="6.3.4.14" evidence="4 13"/>
<dbReference type="Pfam" id="PF02786">
    <property type="entry name" value="CPSase_L_D2"/>
    <property type="match status" value="1"/>
</dbReference>
<dbReference type="InterPro" id="IPR011761">
    <property type="entry name" value="ATP-grasp"/>
</dbReference>
<dbReference type="AlphaFoldDB" id="A0A2H0LU80"/>
<dbReference type="FunFam" id="3.30.1490.20:FF:000018">
    <property type="entry name" value="Biotin carboxylase"/>
    <property type="match status" value="1"/>
</dbReference>
<evidence type="ECO:0000256" key="10">
    <source>
        <dbReference type="ARBA" id="ARBA00023267"/>
    </source>
</evidence>
<dbReference type="InterPro" id="IPR011764">
    <property type="entry name" value="Biotin_carboxylation_dom"/>
</dbReference>
<evidence type="ECO:0000256" key="9">
    <source>
        <dbReference type="ARBA" id="ARBA00022842"/>
    </source>
</evidence>
<comment type="caution">
    <text evidence="16">The sequence shown here is derived from an EMBL/GenBank/DDBJ whole genome shotgun (WGS) entry which is preliminary data.</text>
</comment>
<evidence type="ECO:0000256" key="7">
    <source>
        <dbReference type="ARBA" id="ARBA00022741"/>
    </source>
</evidence>
<dbReference type="GO" id="GO:0004075">
    <property type="term" value="F:biotin carboxylase activity"/>
    <property type="evidence" value="ECO:0007669"/>
    <property type="project" value="UniProtKB-EC"/>
</dbReference>
<dbReference type="PROSITE" id="PS00867">
    <property type="entry name" value="CPSASE_2"/>
    <property type="match status" value="1"/>
</dbReference>
<dbReference type="InterPro" id="IPR051602">
    <property type="entry name" value="ACC_Biotin_Carboxylase"/>
</dbReference>
<keyword evidence="8 12" id="KW-0067">ATP-binding</keyword>
<keyword evidence="13" id="KW-0444">Lipid biosynthesis</keyword>
<keyword evidence="5 13" id="KW-0436">Ligase</keyword>
<proteinExistence type="predicted"/>
<name>A0A2H0LU80_9BACT</name>
<accession>A0A2H0LU80</accession>
<dbReference type="GO" id="GO:0005524">
    <property type="term" value="F:ATP binding"/>
    <property type="evidence" value="ECO:0007669"/>
    <property type="project" value="UniProtKB-UniRule"/>
</dbReference>
<dbReference type="InterPro" id="IPR004549">
    <property type="entry name" value="Acetyl_CoA_COase_biotin_COase"/>
</dbReference>
<dbReference type="InterPro" id="IPR005479">
    <property type="entry name" value="CPAse_ATP-bd"/>
</dbReference>
<dbReference type="Pfam" id="PF02785">
    <property type="entry name" value="Biotin_carb_C"/>
    <property type="match status" value="1"/>
</dbReference>
<dbReference type="FunFam" id="3.40.50.20:FF:000010">
    <property type="entry name" value="Propionyl-CoA carboxylase subunit alpha"/>
    <property type="match status" value="1"/>
</dbReference>
<sequence length="457" mass="49961">MFHKVLVANRGEIALRVIRACRELGIKSVAVYSKADKDSLHVRVADDAICIGGAASNESYLNIPAIISAAEIADVEAIHPGYGFLAENAHFAEICDSCQIKFIGPKPESIRLAGDKAVARGTVQKAGVPVTPGSKGVVPNQEEALKLAKKFGYPVIIKAKAGGGGKGMKVAHNDGKLVNSFLTAQAEAEKAFGNKEVYIEKYIREPRHIEIQILADSHGNIIHLGERDCSIQRRHQKLLEESPSPGLSNKLRKKMGEAAIRVAKAIRYENAGTVEFLVDENDNFYFMEMNTRIQVEHPVTEMVTGIDLVKEQFRIAAGQTLKIKQDQVVISGAAIECRINAEDPDNHFLPNPGLIKTFILPGGPNVRVDTHVYGGSVISPYYDSMIAKVIVHGKDRNEAIAIMQRALREMTIEPIKTTIALHEKILNRPRFRQGKVTTHFIESIMGTGGPEGAQEPA</sequence>
<dbReference type="PROSITE" id="PS50979">
    <property type="entry name" value="BC"/>
    <property type="match status" value="1"/>
</dbReference>
<evidence type="ECO:0000256" key="11">
    <source>
        <dbReference type="ARBA" id="ARBA00048600"/>
    </source>
</evidence>
<evidence type="ECO:0000256" key="2">
    <source>
        <dbReference type="ARBA" id="ARBA00004956"/>
    </source>
</evidence>
<evidence type="ECO:0000256" key="5">
    <source>
        <dbReference type="ARBA" id="ARBA00022598"/>
    </source>
</evidence>
<keyword evidence="9" id="KW-0460">Magnesium</keyword>
<dbReference type="InterPro" id="IPR005482">
    <property type="entry name" value="Biotin_COase_C"/>
</dbReference>
<reference evidence="16 17" key="1">
    <citation type="submission" date="2017-09" db="EMBL/GenBank/DDBJ databases">
        <title>Depth-based differentiation of microbial function through sediment-hosted aquifers and enrichment of novel symbionts in the deep terrestrial subsurface.</title>
        <authorList>
            <person name="Probst A.J."/>
            <person name="Ladd B."/>
            <person name="Jarett J.K."/>
            <person name="Geller-Mcgrath D.E."/>
            <person name="Sieber C.M."/>
            <person name="Emerson J.B."/>
            <person name="Anantharaman K."/>
            <person name="Thomas B.C."/>
            <person name="Malmstrom R."/>
            <person name="Stieglmeier M."/>
            <person name="Klingl A."/>
            <person name="Woyke T."/>
            <person name="Ryan C.M."/>
            <person name="Banfield J.F."/>
        </authorList>
    </citation>
    <scope>NUCLEOTIDE SEQUENCE [LARGE SCALE GENOMIC DNA]</scope>
    <source>
        <strain evidence="16">CG11_big_fil_rev_8_21_14_0_20_45_26</strain>
    </source>
</reference>
<dbReference type="GO" id="GO:0006633">
    <property type="term" value="P:fatty acid biosynthetic process"/>
    <property type="evidence" value="ECO:0007669"/>
    <property type="project" value="UniProtKB-KW"/>
</dbReference>
<protein>
    <recommendedName>
        <fullName evidence="4 13">Biotin carboxylase</fullName>
        <ecNumber evidence="4 13">6.3.4.14</ecNumber>
    </recommendedName>
    <alternativeName>
        <fullName evidence="13">Acetyl-coenzyme A carboxylase biotin carboxylase subunit A</fullName>
    </alternativeName>
</protein>
<evidence type="ECO:0000256" key="6">
    <source>
        <dbReference type="ARBA" id="ARBA00022723"/>
    </source>
</evidence>
<dbReference type="PANTHER" id="PTHR48095:SF2">
    <property type="entry name" value="BIOTIN CARBOXYLASE, CHLOROPLASTIC"/>
    <property type="match status" value="1"/>
</dbReference>
<dbReference type="PROSITE" id="PS50975">
    <property type="entry name" value="ATP_GRASP"/>
    <property type="match status" value="1"/>
</dbReference>
<dbReference type="GO" id="GO:2001295">
    <property type="term" value="P:malonyl-CoA biosynthetic process"/>
    <property type="evidence" value="ECO:0007669"/>
    <property type="project" value="UniProtKB-UniPathway"/>
</dbReference>
<dbReference type="NCBIfam" id="NF006367">
    <property type="entry name" value="PRK08591.1"/>
    <property type="match status" value="1"/>
</dbReference>
<dbReference type="GO" id="GO:0046872">
    <property type="term" value="F:metal ion binding"/>
    <property type="evidence" value="ECO:0007669"/>
    <property type="project" value="UniProtKB-KW"/>
</dbReference>
<evidence type="ECO:0000256" key="8">
    <source>
        <dbReference type="ARBA" id="ARBA00022840"/>
    </source>
</evidence>
<dbReference type="InterPro" id="IPR016185">
    <property type="entry name" value="PreATP-grasp_dom_sf"/>
</dbReference>
<dbReference type="InterPro" id="IPR011054">
    <property type="entry name" value="Rudment_hybrid_motif"/>
</dbReference>
<evidence type="ECO:0000256" key="1">
    <source>
        <dbReference type="ARBA" id="ARBA00003761"/>
    </source>
</evidence>
<evidence type="ECO:0000313" key="17">
    <source>
        <dbReference type="Proteomes" id="UP000230859"/>
    </source>
</evidence>
<evidence type="ECO:0000256" key="12">
    <source>
        <dbReference type="PROSITE-ProRule" id="PRU00409"/>
    </source>
</evidence>
<dbReference type="FunFam" id="3.30.470.20:FF:000028">
    <property type="entry name" value="Methylcrotonoyl-CoA carboxylase subunit alpha, mitochondrial"/>
    <property type="match status" value="1"/>
</dbReference>
<organism evidence="16 17">
    <name type="scientific">Candidatus Abzuiibacterium crystallinum</name>
    <dbReference type="NCBI Taxonomy" id="1974748"/>
    <lineage>
        <taxon>Bacteria</taxon>
        <taxon>Pseudomonadati</taxon>
        <taxon>Candidatus Omnitrophota</taxon>
        <taxon>Candidatus Abzuiibacterium</taxon>
    </lineage>
</organism>
<feature type="domain" description="Biotin carboxylation" evidence="15">
    <location>
        <begin position="1"/>
        <end position="446"/>
    </location>
</feature>
<feature type="domain" description="ATP-grasp" evidence="14">
    <location>
        <begin position="120"/>
        <end position="317"/>
    </location>
</feature>
<evidence type="ECO:0000259" key="14">
    <source>
        <dbReference type="PROSITE" id="PS50975"/>
    </source>
</evidence>
<dbReference type="UniPathway" id="UPA00655">
    <property type="reaction ID" value="UER00711"/>
</dbReference>
<evidence type="ECO:0000313" key="16">
    <source>
        <dbReference type="EMBL" id="PIQ87224.1"/>
    </source>
</evidence>
<dbReference type="SUPFAM" id="SSF52440">
    <property type="entry name" value="PreATP-grasp domain"/>
    <property type="match status" value="1"/>
</dbReference>